<dbReference type="InterPro" id="IPR036380">
    <property type="entry name" value="Isochorismatase-like_sf"/>
</dbReference>
<dbReference type="Gene3D" id="3.40.50.850">
    <property type="entry name" value="Isochorismatase-like"/>
    <property type="match status" value="1"/>
</dbReference>
<dbReference type="EMBL" id="JABWQF010000033">
    <property type="protein sequence ID" value="MBC3297402.1"/>
    <property type="molecule type" value="Genomic_DNA"/>
</dbReference>
<dbReference type="FunFam" id="3.40.50.850:FF:000005">
    <property type="entry name" value="Isochorismatase hydrolase"/>
    <property type="match status" value="1"/>
</dbReference>
<dbReference type="InterPro" id="IPR050272">
    <property type="entry name" value="Isochorismatase-like_hydrls"/>
</dbReference>
<feature type="domain" description="Isochorismatase-like" evidence="3">
    <location>
        <begin position="9"/>
        <end position="183"/>
    </location>
</feature>
<comment type="caution">
    <text evidence="4">The sequence shown here is derived from an EMBL/GenBank/DDBJ whole genome shotgun (WGS) entry which is preliminary data.</text>
</comment>
<name>A0A8H9Z0T5_9PSED</name>
<accession>A0A8H9Z0T5</accession>
<dbReference type="Pfam" id="PF00857">
    <property type="entry name" value="Isochorismatase"/>
    <property type="match status" value="1"/>
</dbReference>
<organism evidence="4">
    <name type="scientific">Pseudomonas tritici</name>
    <dbReference type="NCBI Taxonomy" id="2745518"/>
    <lineage>
        <taxon>Bacteria</taxon>
        <taxon>Pseudomonadati</taxon>
        <taxon>Pseudomonadota</taxon>
        <taxon>Gammaproteobacteria</taxon>
        <taxon>Pseudomonadales</taxon>
        <taxon>Pseudomonadaceae</taxon>
        <taxon>Pseudomonas</taxon>
    </lineage>
</organism>
<dbReference type="GO" id="GO:0016787">
    <property type="term" value="F:hydrolase activity"/>
    <property type="evidence" value="ECO:0007669"/>
    <property type="project" value="UniProtKB-KW"/>
</dbReference>
<evidence type="ECO:0000256" key="1">
    <source>
        <dbReference type="ARBA" id="ARBA00006336"/>
    </source>
</evidence>
<comment type="similarity">
    <text evidence="1">Belongs to the isochorismatase family.</text>
</comment>
<gene>
    <name evidence="4" type="ORF">HU722_38320</name>
</gene>
<protein>
    <submittedName>
        <fullName evidence="4">Hydrolase</fullName>
    </submittedName>
</protein>
<dbReference type="PANTHER" id="PTHR43540">
    <property type="entry name" value="PEROXYUREIDOACRYLATE/UREIDOACRYLATE AMIDOHYDROLASE-RELATED"/>
    <property type="match status" value="1"/>
</dbReference>
<dbReference type="InterPro" id="IPR000868">
    <property type="entry name" value="Isochorismatase-like_dom"/>
</dbReference>
<keyword evidence="2 4" id="KW-0378">Hydrolase</keyword>
<sequence>MFTLDATKTALVVIDLQEGILPFAGGPYAAADVVSRSARLAEKCRENGSPVVMVRVGWSADFAEALKQPVDAQNPGQALPDNWWDYPHALGKQDSDIEVTKRQWGAFYGTDLELQLRRRGIDTIILCGISTNIGVESTARNAWEMGFNLVIAEDACSAAATDQHVGSMKDIFPRIGRVRTTDEILSAL</sequence>
<dbReference type="SUPFAM" id="SSF52499">
    <property type="entry name" value="Isochorismatase-like hydrolases"/>
    <property type="match status" value="1"/>
</dbReference>
<dbReference type="PANTHER" id="PTHR43540:SF7">
    <property type="entry name" value="ISOCHORISMATASE FAMILY PROTEIN YECD"/>
    <property type="match status" value="1"/>
</dbReference>
<evidence type="ECO:0000256" key="2">
    <source>
        <dbReference type="ARBA" id="ARBA00022801"/>
    </source>
</evidence>
<dbReference type="NCBIfam" id="NF008517">
    <property type="entry name" value="PRK11440.1"/>
    <property type="match status" value="1"/>
</dbReference>
<evidence type="ECO:0000313" key="4">
    <source>
        <dbReference type="EMBL" id="MBC3297402.1"/>
    </source>
</evidence>
<proteinExistence type="inferred from homology"/>
<dbReference type="CDD" id="cd00431">
    <property type="entry name" value="cysteine_hydrolases"/>
    <property type="match status" value="1"/>
</dbReference>
<evidence type="ECO:0000259" key="3">
    <source>
        <dbReference type="Pfam" id="PF00857"/>
    </source>
</evidence>
<dbReference type="AlphaFoldDB" id="A0A8H9Z0T5"/>
<reference evidence="4" key="1">
    <citation type="journal article" date="2020" name="Microorganisms">
        <title>Reliable Identification of Environmental Pseudomonas Isolates Using the rpoD Gene.</title>
        <authorList>
            <consortium name="The Broad Institute Genome Sequencing Platform"/>
            <person name="Girard L."/>
            <person name="Lood C."/>
            <person name="Rokni-Zadeh H."/>
            <person name="van Noort V."/>
            <person name="Lavigne R."/>
            <person name="De Mot R."/>
        </authorList>
    </citation>
    <scope>NUCLEOTIDE SEQUENCE [LARGE SCALE GENOMIC DNA]</scope>
    <source>
        <strain evidence="4">SWRI145</strain>
    </source>
</reference>